<dbReference type="Gene3D" id="2.60.40.1080">
    <property type="match status" value="1"/>
</dbReference>
<evidence type="ECO:0008006" key="4">
    <source>
        <dbReference type="Google" id="ProtNLM"/>
    </source>
</evidence>
<comment type="caution">
    <text evidence="2">The sequence shown here is derived from an EMBL/GenBank/DDBJ whole genome shotgun (WGS) entry which is preliminary data.</text>
</comment>
<feature type="chain" id="PRO_5003224235" description="Peptidase" evidence="1">
    <location>
        <begin position="26"/>
        <end position="733"/>
    </location>
</feature>
<dbReference type="STRING" id="28134.SAMN05444288_1124"/>
<proteinExistence type="predicted"/>
<dbReference type="Gene3D" id="2.160.20.110">
    <property type="match status" value="1"/>
</dbReference>
<gene>
    <name evidence="2" type="ORF">HMPREF0663_12043</name>
</gene>
<dbReference type="EMBL" id="AEPE02000006">
    <property type="protein sequence ID" value="EFZ35976.1"/>
    <property type="molecule type" value="Genomic_DNA"/>
</dbReference>
<evidence type="ECO:0000313" key="2">
    <source>
        <dbReference type="EMBL" id="EFZ35976.1"/>
    </source>
</evidence>
<evidence type="ECO:0000313" key="3">
    <source>
        <dbReference type="Proteomes" id="UP000005580"/>
    </source>
</evidence>
<dbReference type="AlphaFoldDB" id="E7RTH0"/>
<sequence>MKTTNVIQRFCFFLILAALNCAAWAQEVKFDALDYKRGNDITRIKRDVVTIEFTKSEISSHLISSKRRFRLKGGGTMTVSVAPGYRIREIYCIDNESKGVYLTSGTNGYEATHDETKLYYRKLYSWDAPSASVLCKNSSSKKNCEFRFIRVRYVDEANARFFKNEYLTYVTSNPFKAGIVLNGHPGKRHYRSSDTNVAEVKSDGTITPKSVGTSTINVTIDATIAYAKDECSTKIFVKRDNVTFYLNGVENIILSKGSNAGHALPNAFDFVKTLTASKTDFDKNNSGFSITSNNPDIIRVTDAKAGNLAFGGTTGRATLTFKQEQTDRYDAHSFSQEFIVVRTDENNTVLIKDKNEWEMFAFMVNEVGLNALNARLDADINLGTSITMVGTRGGQKYAGTFNGNGHSITMNWTGDNIAPFSLVEGATFMNLRTKGQITTRNEFASGLISEAYVSCTISNCVSEVNIRCDANNRSGSAGFIKNIKTSANVTFDDCVSSGTFNGLTSAAKEGWAGFARYNNGECTLNNCLYTGTNNAGNNSYTFAPNAKIKNCYYRDACGEERGVHVGSEQIASGEVAYRLQNGRSERVWGQKLGSDNEPLLTDKEEKHVYKVAFTYKGNEVAVRYANKGGKVQLPTAKEVLGAAYDANQTYALAFDGGFSETTAITGDKTVNVTVTITTGIDGVTNDAAGTADTADGPVYDLQGRRVADRLDDAARHQLPAGVYIVNGRKVVVK</sequence>
<dbReference type="Proteomes" id="UP000005580">
    <property type="component" value="Unassembled WGS sequence"/>
</dbReference>
<protein>
    <recommendedName>
        <fullName evidence="4">Peptidase</fullName>
    </recommendedName>
</protein>
<dbReference type="InterPro" id="IPR008964">
    <property type="entry name" value="Invasin/intimin_cell_adhesion"/>
</dbReference>
<dbReference type="SUPFAM" id="SSF49373">
    <property type="entry name" value="Invasin/intimin cell-adhesion fragments"/>
    <property type="match status" value="1"/>
</dbReference>
<keyword evidence="3" id="KW-1185">Reference proteome</keyword>
<dbReference type="RefSeq" id="WP_004370249.1">
    <property type="nucleotide sequence ID" value="NZ_GL833119.1"/>
</dbReference>
<dbReference type="HOGENOM" id="CLU_003510_1_0_10"/>
<keyword evidence="1" id="KW-0732">Signal</keyword>
<name>E7RTH0_9BACT</name>
<reference evidence="2" key="1">
    <citation type="submission" date="2011-01" db="EMBL/GenBank/DDBJ databases">
        <authorList>
            <person name="Muzny D."/>
            <person name="Qin X."/>
            <person name="Buhay C."/>
            <person name="Dugan-Rocha S."/>
            <person name="Ding Y."/>
            <person name="Chen G."/>
            <person name="Hawes A."/>
            <person name="Holder M."/>
            <person name="Jhangiani S."/>
            <person name="Johnson A."/>
            <person name="Khan Z."/>
            <person name="Li Z."/>
            <person name="Liu W."/>
            <person name="Liu X."/>
            <person name="Perez L."/>
            <person name="Shen H."/>
            <person name="Wang Q."/>
            <person name="Watt J."/>
            <person name="Xi L."/>
            <person name="Xin Y."/>
            <person name="Zhou J."/>
            <person name="Deng J."/>
            <person name="Jiang H."/>
            <person name="Liu Y."/>
            <person name="Qu J."/>
            <person name="Song X.-Z."/>
            <person name="Zhang L."/>
            <person name="Villasana D."/>
            <person name="Johnson A."/>
            <person name="Liu J."/>
            <person name="Liyanage D."/>
            <person name="Lorensuhewa L."/>
            <person name="Robinson T."/>
            <person name="Song A."/>
            <person name="Song B.-B."/>
            <person name="Dinh H."/>
            <person name="Thornton R."/>
            <person name="Coyle M."/>
            <person name="Francisco L."/>
            <person name="Jackson L."/>
            <person name="Javaid M."/>
            <person name="Korchina V."/>
            <person name="Kovar C."/>
            <person name="Mata R."/>
            <person name="Mathew T."/>
            <person name="Ngo R."/>
            <person name="Nguyen L."/>
            <person name="Nguyen N."/>
            <person name="Okwuonu G."/>
            <person name="Ongeri F."/>
            <person name="Pham C."/>
            <person name="Simmons D."/>
            <person name="Wilczek-Boney K."/>
            <person name="Hale W."/>
            <person name="Jakkamsetti A."/>
            <person name="Pham P."/>
            <person name="Ruth R."/>
            <person name="San Lucas F."/>
            <person name="Warren J."/>
            <person name="Zhang J."/>
            <person name="Zhao Z."/>
            <person name="Zhou C."/>
            <person name="Zhu D."/>
            <person name="Lee S."/>
            <person name="Bess C."/>
            <person name="Blankenburg K."/>
            <person name="Forbes L."/>
            <person name="Fu Q."/>
            <person name="Gubbala S."/>
            <person name="Hirani K."/>
            <person name="Jayaseelan J.C."/>
            <person name="Lara F."/>
            <person name="Munidasa M."/>
            <person name="Palculict T."/>
            <person name="Patil S."/>
            <person name="Pu L.-L."/>
            <person name="Saada N."/>
            <person name="Tang L."/>
            <person name="Weissenberger G."/>
            <person name="Zhu Y."/>
            <person name="Hemphill L."/>
            <person name="Shang Y."/>
            <person name="Youmans B."/>
            <person name="Ayvaz T."/>
            <person name="Ross M."/>
            <person name="Santibanez J."/>
            <person name="Aqrawi P."/>
            <person name="Gross S."/>
            <person name="Joshi V."/>
            <person name="Fowler G."/>
            <person name="Nazareth L."/>
            <person name="Reid J."/>
            <person name="Worley K."/>
            <person name="Petrosino J."/>
            <person name="Highlander S."/>
            <person name="Gibbs R."/>
        </authorList>
    </citation>
    <scope>NUCLEOTIDE SEQUENCE [LARGE SCALE GENOMIC DNA]</scope>
    <source>
        <strain evidence="2">ATCC 33269</strain>
    </source>
</reference>
<accession>E7RTH0</accession>
<evidence type="ECO:0000256" key="1">
    <source>
        <dbReference type="SAM" id="SignalP"/>
    </source>
</evidence>
<organism evidence="2 3">
    <name type="scientific">Hoylesella oralis ATCC 33269</name>
    <dbReference type="NCBI Taxonomy" id="873533"/>
    <lineage>
        <taxon>Bacteria</taxon>
        <taxon>Pseudomonadati</taxon>
        <taxon>Bacteroidota</taxon>
        <taxon>Bacteroidia</taxon>
        <taxon>Bacteroidales</taxon>
        <taxon>Prevotellaceae</taxon>
        <taxon>Hoylesella</taxon>
    </lineage>
</organism>
<feature type="signal peptide" evidence="1">
    <location>
        <begin position="1"/>
        <end position="25"/>
    </location>
</feature>